<proteinExistence type="predicted"/>
<dbReference type="OrthoDB" id="2017693at2759"/>
<evidence type="ECO:0000313" key="2">
    <source>
        <dbReference type="Proteomes" id="UP000314294"/>
    </source>
</evidence>
<protein>
    <submittedName>
        <fullName evidence="1">Uncharacterized protein</fullName>
    </submittedName>
</protein>
<name>A0A4Z2F0Y6_9TELE</name>
<accession>A0A4Z2F0Y6</accession>
<gene>
    <name evidence="1" type="ORF">EYF80_055312</name>
</gene>
<comment type="caution">
    <text evidence="1">The sequence shown here is derived from an EMBL/GenBank/DDBJ whole genome shotgun (WGS) entry which is preliminary data.</text>
</comment>
<sequence>MAGMMLTQAASFLSTIALRDGDATSSLATLALGQVTKAAECVPDAYVSDAMDNVLDPTALSSGSINTARSRLGTNTHYMGAL</sequence>
<reference evidence="1 2" key="1">
    <citation type="submission" date="2019-03" db="EMBL/GenBank/DDBJ databases">
        <title>First draft genome of Liparis tanakae, snailfish: a comprehensive survey of snailfish specific genes.</title>
        <authorList>
            <person name="Kim W."/>
            <person name="Song I."/>
            <person name="Jeong J.-H."/>
            <person name="Kim D."/>
            <person name="Kim S."/>
            <person name="Ryu S."/>
            <person name="Song J.Y."/>
            <person name="Lee S.K."/>
        </authorList>
    </citation>
    <scope>NUCLEOTIDE SEQUENCE [LARGE SCALE GENOMIC DNA]</scope>
    <source>
        <tissue evidence="1">Muscle</tissue>
    </source>
</reference>
<keyword evidence="2" id="KW-1185">Reference proteome</keyword>
<organism evidence="1 2">
    <name type="scientific">Liparis tanakae</name>
    <name type="common">Tanaka's snailfish</name>
    <dbReference type="NCBI Taxonomy" id="230148"/>
    <lineage>
        <taxon>Eukaryota</taxon>
        <taxon>Metazoa</taxon>
        <taxon>Chordata</taxon>
        <taxon>Craniata</taxon>
        <taxon>Vertebrata</taxon>
        <taxon>Euteleostomi</taxon>
        <taxon>Actinopterygii</taxon>
        <taxon>Neopterygii</taxon>
        <taxon>Teleostei</taxon>
        <taxon>Neoteleostei</taxon>
        <taxon>Acanthomorphata</taxon>
        <taxon>Eupercaria</taxon>
        <taxon>Perciformes</taxon>
        <taxon>Cottioidei</taxon>
        <taxon>Cottales</taxon>
        <taxon>Liparidae</taxon>
        <taxon>Liparis</taxon>
    </lineage>
</organism>
<dbReference type="Proteomes" id="UP000314294">
    <property type="component" value="Unassembled WGS sequence"/>
</dbReference>
<dbReference type="EMBL" id="SRLO01001944">
    <property type="protein sequence ID" value="TNN34530.1"/>
    <property type="molecule type" value="Genomic_DNA"/>
</dbReference>
<dbReference type="AlphaFoldDB" id="A0A4Z2F0Y6"/>
<evidence type="ECO:0000313" key="1">
    <source>
        <dbReference type="EMBL" id="TNN34530.1"/>
    </source>
</evidence>